<proteinExistence type="predicted"/>
<sequence>MGADAGENAAAEAGVRDSVAVDTDVCVVGAGPAGLVLALLLLKSGVRVAVVERARAHQREFRGEIVQPGAMALLDRLGVLAGARARGCHRHSRFRLVERERVLLDIDYGALPAPYDH</sequence>
<dbReference type="Pfam" id="PF01494">
    <property type="entry name" value="FAD_binding_3"/>
    <property type="match status" value="1"/>
</dbReference>
<feature type="non-terminal residue" evidence="3">
    <location>
        <position position="117"/>
    </location>
</feature>
<gene>
    <name evidence="3" type="ORF">GKQ77_25945</name>
</gene>
<dbReference type="PANTHER" id="PTHR43476">
    <property type="entry name" value="3-(3-HYDROXY-PHENYL)PROPIONATE/3-HYDROXYCINNAMIC ACID HYDROXYLASE"/>
    <property type="match status" value="1"/>
</dbReference>
<feature type="domain" description="FAD-binding" evidence="2">
    <location>
        <begin position="22"/>
        <end position="106"/>
    </location>
</feature>
<keyword evidence="1" id="KW-0560">Oxidoreductase</keyword>
<dbReference type="InterPro" id="IPR002938">
    <property type="entry name" value="FAD-bd"/>
</dbReference>
<organism evidence="3 4">
    <name type="scientific">Streptomyces anatolicus</name>
    <dbReference type="NCBI Taxonomy" id="2675858"/>
    <lineage>
        <taxon>Bacteria</taxon>
        <taxon>Bacillati</taxon>
        <taxon>Actinomycetota</taxon>
        <taxon>Actinomycetes</taxon>
        <taxon>Kitasatosporales</taxon>
        <taxon>Streptomycetaceae</taxon>
        <taxon>Streptomyces</taxon>
    </lineage>
</organism>
<evidence type="ECO:0000313" key="3">
    <source>
        <dbReference type="EMBL" id="MBW5424966.1"/>
    </source>
</evidence>
<dbReference type="RefSeq" id="WP_219691375.1">
    <property type="nucleotide sequence ID" value="NZ_WMBF01000404.1"/>
</dbReference>
<dbReference type="PANTHER" id="PTHR43476:SF5">
    <property type="entry name" value="FAD-DEPENDENT MONOOXYGENASE"/>
    <property type="match status" value="1"/>
</dbReference>
<dbReference type="SUPFAM" id="SSF51905">
    <property type="entry name" value="FAD/NAD(P)-binding domain"/>
    <property type="match status" value="1"/>
</dbReference>
<evidence type="ECO:0000313" key="4">
    <source>
        <dbReference type="Proteomes" id="UP001197114"/>
    </source>
</evidence>
<evidence type="ECO:0000256" key="1">
    <source>
        <dbReference type="ARBA" id="ARBA00023002"/>
    </source>
</evidence>
<reference evidence="3 4" key="1">
    <citation type="submission" date="2019-11" db="EMBL/GenBank/DDBJ databases">
        <authorList>
            <person name="Ay H."/>
        </authorList>
    </citation>
    <scope>NUCLEOTIDE SEQUENCE [LARGE SCALE GENOMIC DNA]</scope>
    <source>
        <strain evidence="3 4">BG9H</strain>
    </source>
</reference>
<dbReference type="Gene3D" id="3.50.50.60">
    <property type="entry name" value="FAD/NAD(P)-binding domain"/>
    <property type="match status" value="1"/>
</dbReference>
<dbReference type="InterPro" id="IPR036188">
    <property type="entry name" value="FAD/NAD-bd_sf"/>
</dbReference>
<comment type="caution">
    <text evidence="3">The sequence shown here is derived from an EMBL/GenBank/DDBJ whole genome shotgun (WGS) entry which is preliminary data.</text>
</comment>
<dbReference type="EMBL" id="WMBF01000404">
    <property type="protein sequence ID" value="MBW5424966.1"/>
    <property type="molecule type" value="Genomic_DNA"/>
</dbReference>
<name>A0ABS6YU50_9ACTN</name>
<evidence type="ECO:0000259" key="2">
    <source>
        <dbReference type="Pfam" id="PF01494"/>
    </source>
</evidence>
<protein>
    <submittedName>
        <fullName evidence="3">NAD(P)-binding protein</fullName>
    </submittedName>
</protein>
<keyword evidence="4" id="KW-1185">Reference proteome</keyword>
<accession>A0ABS6YU50</accession>
<dbReference type="Proteomes" id="UP001197114">
    <property type="component" value="Unassembled WGS sequence"/>
</dbReference>
<dbReference type="InterPro" id="IPR050631">
    <property type="entry name" value="PheA/TfdB_FAD_monoxygenase"/>
</dbReference>